<keyword evidence="1" id="KW-0812">Transmembrane</keyword>
<accession>A0A1F6T955</accession>
<feature type="transmembrane region" description="Helical" evidence="1">
    <location>
        <begin position="59"/>
        <end position="77"/>
    </location>
</feature>
<feature type="transmembrane region" description="Helical" evidence="1">
    <location>
        <begin position="30"/>
        <end position="47"/>
    </location>
</feature>
<reference evidence="2 3" key="1">
    <citation type="journal article" date="2016" name="Nat. Commun.">
        <title>Thousands of microbial genomes shed light on interconnected biogeochemical processes in an aquifer system.</title>
        <authorList>
            <person name="Anantharaman K."/>
            <person name="Brown C.T."/>
            <person name="Hug L.A."/>
            <person name="Sharon I."/>
            <person name="Castelle C.J."/>
            <person name="Probst A.J."/>
            <person name="Thomas B.C."/>
            <person name="Singh A."/>
            <person name="Wilkins M.J."/>
            <person name="Karaoz U."/>
            <person name="Brodie E.L."/>
            <person name="Williams K.H."/>
            <person name="Hubbard S.S."/>
            <person name="Banfield J.F."/>
        </authorList>
    </citation>
    <scope>NUCLEOTIDE SEQUENCE [LARGE SCALE GENOMIC DNA]</scope>
</reference>
<evidence type="ECO:0000313" key="3">
    <source>
        <dbReference type="Proteomes" id="UP000177925"/>
    </source>
</evidence>
<gene>
    <name evidence="2" type="ORF">A2150_02950</name>
</gene>
<sequence>MAATAWYGLILAGQSYVLGAAGLDAWVLKLTYGLGFLGVGVAVLGALARWFPRRLAAEWRAATMVTSALLAALAIAMREGGGSAQRTDLWVAALLGVGVAALASRGLPAGWRERWLGRAGADGKYKGNSD</sequence>
<keyword evidence="1" id="KW-0472">Membrane</keyword>
<comment type="caution">
    <text evidence="2">The sequence shown here is derived from an EMBL/GenBank/DDBJ whole genome shotgun (WGS) entry which is preliminary data.</text>
</comment>
<dbReference type="Proteomes" id="UP000177925">
    <property type="component" value="Unassembled WGS sequence"/>
</dbReference>
<proteinExistence type="predicted"/>
<organism evidence="2 3">
    <name type="scientific">Candidatus Muproteobacteria bacterium RBG_16_64_11</name>
    <dbReference type="NCBI Taxonomy" id="1817758"/>
    <lineage>
        <taxon>Bacteria</taxon>
        <taxon>Pseudomonadati</taxon>
        <taxon>Pseudomonadota</taxon>
        <taxon>Candidatus Muproteobacteria</taxon>
    </lineage>
</organism>
<name>A0A1F6T955_9PROT</name>
<evidence type="ECO:0000256" key="1">
    <source>
        <dbReference type="SAM" id="Phobius"/>
    </source>
</evidence>
<keyword evidence="1" id="KW-1133">Transmembrane helix</keyword>
<dbReference type="AlphaFoldDB" id="A0A1F6T955"/>
<dbReference type="EMBL" id="MFSS01000121">
    <property type="protein sequence ID" value="OGI41667.1"/>
    <property type="molecule type" value="Genomic_DNA"/>
</dbReference>
<protein>
    <submittedName>
        <fullName evidence="2">Uncharacterized protein</fullName>
    </submittedName>
</protein>
<evidence type="ECO:0000313" key="2">
    <source>
        <dbReference type="EMBL" id="OGI41667.1"/>
    </source>
</evidence>
<feature type="transmembrane region" description="Helical" evidence="1">
    <location>
        <begin position="89"/>
        <end position="108"/>
    </location>
</feature>